<reference evidence="1 2" key="1">
    <citation type="submission" date="2019-08" db="EMBL/GenBank/DDBJ databases">
        <title>Parahaliea maris sp. nov., isolated from the surface seawater.</title>
        <authorList>
            <person name="Liu Y."/>
        </authorList>
    </citation>
    <scope>NUCLEOTIDE SEQUENCE [LARGE SCALE GENOMIC DNA]</scope>
    <source>
        <strain evidence="1 2">HSLHS9</strain>
    </source>
</reference>
<name>A0A5C8ZTZ0_9GAMM</name>
<proteinExistence type="predicted"/>
<dbReference type="Pfam" id="PF13618">
    <property type="entry name" value="Gluconate_2-dh3"/>
    <property type="match status" value="1"/>
</dbReference>
<accession>A0A5C8ZTZ0</accession>
<dbReference type="AlphaFoldDB" id="A0A5C8ZTZ0"/>
<evidence type="ECO:0000313" key="2">
    <source>
        <dbReference type="Proteomes" id="UP000321039"/>
    </source>
</evidence>
<organism evidence="1 2">
    <name type="scientific">Parahaliea maris</name>
    <dbReference type="NCBI Taxonomy" id="2716870"/>
    <lineage>
        <taxon>Bacteria</taxon>
        <taxon>Pseudomonadati</taxon>
        <taxon>Pseudomonadota</taxon>
        <taxon>Gammaproteobacteria</taxon>
        <taxon>Cellvibrionales</taxon>
        <taxon>Halieaceae</taxon>
        <taxon>Parahaliea</taxon>
    </lineage>
</organism>
<keyword evidence="2" id="KW-1185">Reference proteome</keyword>
<dbReference type="Proteomes" id="UP000321039">
    <property type="component" value="Unassembled WGS sequence"/>
</dbReference>
<comment type="caution">
    <text evidence="1">The sequence shown here is derived from an EMBL/GenBank/DDBJ whole genome shotgun (WGS) entry which is preliminary data.</text>
</comment>
<evidence type="ECO:0000313" key="1">
    <source>
        <dbReference type="EMBL" id="TXS91955.1"/>
    </source>
</evidence>
<dbReference type="EMBL" id="VRZA01000005">
    <property type="protein sequence ID" value="TXS91955.1"/>
    <property type="molecule type" value="Genomic_DNA"/>
</dbReference>
<dbReference type="PROSITE" id="PS51318">
    <property type="entry name" value="TAT"/>
    <property type="match status" value="1"/>
</dbReference>
<gene>
    <name evidence="1" type="ORF">FV139_14615</name>
</gene>
<dbReference type="RefSeq" id="WP_148069194.1">
    <property type="nucleotide sequence ID" value="NZ_VRZA01000005.1"/>
</dbReference>
<dbReference type="InterPro" id="IPR006311">
    <property type="entry name" value="TAT_signal"/>
</dbReference>
<protein>
    <submittedName>
        <fullName evidence="1">Gluconate 2-dehydrogenase subunit 3 family protein</fullName>
    </submittedName>
</protein>
<sequence length="194" mass="21347">MSDQTRRDLLRRAALLCGSVASASLTTRLLAGEDPRALVTTATFTERQQAAVSRLSDMVIPPTDTPGALAAGVPDFIASVVGHWYEAAERKVFLEGLERLDARSRERGLQDFAAAGEALREELLREEEQLAISPTDASGVAQSVPRFFTQLKELVVFGYYTSEVGMKQELAYLPMPGYYDGDYDLSKVGRQFVH</sequence>
<dbReference type="InterPro" id="IPR027056">
    <property type="entry name" value="Gluconate_2DH_su3"/>
</dbReference>